<organism evidence="10 11">
    <name type="scientific">Littorina saxatilis</name>
    <dbReference type="NCBI Taxonomy" id="31220"/>
    <lineage>
        <taxon>Eukaryota</taxon>
        <taxon>Metazoa</taxon>
        <taxon>Spiralia</taxon>
        <taxon>Lophotrochozoa</taxon>
        <taxon>Mollusca</taxon>
        <taxon>Gastropoda</taxon>
        <taxon>Caenogastropoda</taxon>
        <taxon>Littorinimorpha</taxon>
        <taxon>Littorinoidea</taxon>
        <taxon>Littorinidae</taxon>
        <taxon>Littorina</taxon>
    </lineage>
</organism>
<dbReference type="Pfam" id="PF07679">
    <property type="entry name" value="I-set"/>
    <property type="match status" value="1"/>
</dbReference>
<proteinExistence type="predicted"/>
<dbReference type="InterPro" id="IPR013098">
    <property type="entry name" value="Ig_I-set"/>
</dbReference>
<evidence type="ECO:0000256" key="7">
    <source>
        <dbReference type="SAM" id="Phobius"/>
    </source>
</evidence>
<evidence type="ECO:0000256" key="8">
    <source>
        <dbReference type="SAM" id="SignalP"/>
    </source>
</evidence>
<feature type="domain" description="Ig-like" evidence="9">
    <location>
        <begin position="289"/>
        <end position="369"/>
    </location>
</feature>
<dbReference type="EMBL" id="JBAMIC010000007">
    <property type="protein sequence ID" value="KAK7105689.1"/>
    <property type="molecule type" value="Genomic_DNA"/>
</dbReference>
<evidence type="ECO:0000256" key="3">
    <source>
        <dbReference type="ARBA" id="ARBA00023157"/>
    </source>
</evidence>
<comment type="subcellular location">
    <subcellularLocation>
        <location evidence="1">Membrane</location>
        <topology evidence="1">Single-pass type I membrane protein</topology>
    </subcellularLocation>
</comment>
<dbReference type="InterPro" id="IPR007110">
    <property type="entry name" value="Ig-like_dom"/>
</dbReference>
<dbReference type="InterPro" id="IPR036179">
    <property type="entry name" value="Ig-like_dom_sf"/>
</dbReference>
<dbReference type="SUPFAM" id="SSF48726">
    <property type="entry name" value="Immunoglobulin"/>
    <property type="match status" value="2"/>
</dbReference>
<dbReference type="GO" id="GO:0016020">
    <property type="term" value="C:membrane"/>
    <property type="evidence" value="ECO:0007669"/>
    <property type="project" value="UniProtKB-SubCell"/>
</dbReference>
<keyword evidence="11" id="KW-1185">Reference proteome</keyword>
<keyword evidence="7" id="KW-1133">Transmembrane helix</keyword>
<feature type="transmembrane region" description="Helical" evidence="7">
    <location>
        <begin position="382"/>
        <end position="405"/>
    </location>
</feature>
<evidence type="ECO:0000313" key="10">
    <source>
        <dbReference type="EMBL" id="KAK7105689.1"/>
    </source>
</evidence>
<sequence length="441" mass="47585">MANSAVCLLVVSLLLLFASCQNAASDGEIAAKNGDDVDFSWPLPDSLKNTLLLLSFNNASTIVFLATTTEPNSTLVVTPRYVGRINVSDSLGQGLVQFTLDDVSSRDAGHYVCMRGPKEEDVVEDCGKTLVIIDTPRNATVAPVGPLLTGSDVKLRCAASSLSLPRDHNQPMRYRWFEALPNHGRNSSFLWRELMPKEKERSIDLDDPSLGNGNDSGSGETEPEPEAMTGGDFGSLNNVVELASLDRSDDGRVFACSTSEGLDLWSTKSLPFVLRPEWKPTPSDMTFTPAISSVTLTSGGTTEVTCVANCRPLCSVVWQKVSSDDRAVTLTETDTLSLVKVGRQQQGTYRCVASNPHGNTFMTLSLTVADPPVPWFSSTTHVIIVVVVATVILALGMTGVTLVIIKCRRRTTPIVWPGFTRNSDAVPLSPLDTRPSPVSYC</sequence>
<dbReference type="SMART" id="SM00409">
    <property type="entry name" value="IG"/>
    <property type="match status" value="3"/>
</dbReference>
<feature type="signal peptide" evidence="8">
    <location>
        <begin position="1"/>
        <end position="23"/>
    </location>
</feature>
<dbReference type="InterPro" id="IPR003599">
    <property type="entry name" value="Ig_sub"/>
</dbReference>
<keyword evidence="8" id="KW-0732">Signal</keyword>
<reference evidence="10 11" key="1">
    <citation type="submission" date="2024-02" db="EMBL/GenBank/DDBJ databases">
        <title>Chromosome-scale genome assembly of the rough periwinkle Littorina saxatilis.</title>
        <authorList>
            <person name="De Jode A."/>
            <person name="Faria R."/>
            <person name="Formenti G."/>
            <person name="Sims Y."/>
            <person name="Smith T.P."/>
            <person name="Tracey A."/>
            <person name="Wood J.M.D."/>
            <person name="Zagrodzka Z.B."/>
            <person name="Johannesson K."/>
            <person name="Butlin R.K."/>
            <person name="Leder E.H."/>
        </authorList>
    </citation>
    <scope>NUCLEOTIDE SEQUENCE [LARGE SCALE GENOMIC DNA]</scope>
    <source>
        <strain evidence="10">Snail1</strain>
        <tissue evidence="10">Muscle</tissue>
    </source>
</reference>
<evidence type="ECO:0000259" key="9">
    <source>
        <dbReference type="PROSITE" id="PS50835"/>
    </source>
</evidence>
<name>A0AAN9BIC7_9CAEN</name>
<feature type="domain" description="Ig-like" evidence="9">
    <location>
        <begin position="136"/>
        <end position="259"/>
    </location>
</feature>
<keyword evidence="7" id="KW-0812">Transmembrane</keyword>
<dbReference type="InterPro" id="IPR013783">
    <property type="entry name" value="Ig-like_fold"/>
</dbReference>
<dbReference type="Proteomes" id="UP001374579">
    <property type="component" value="Unassembled WGS sequence"/>
</dbReference>
<evidence type="ECO:0000313" key="11">
    <source>
        <dbReference type="Proteomes" id="UP001374579"/>
    </source>
</evidence>
<dbReference type="InterPro" id="IPR003598">
    <property type="entry name" value="Ig_sub2"/>
</dbReference>
<evidence type="ECO:0000256" key="2">
    <source>
        <dbReference type="ARBA" id="ARBA00023136"/>
    </source>
</evidence>
<comment type="caution">
    <text evidence="10">The sequence shown here is derived from an EMBL/GenBank/DDBJ whole genome shotgun (WGS) entry which is preliminary data.</text>
</comment>
<keyword evidence="3" id="KW-1015">Disulfide bond</keyword>
<keyword evidence="5" id="KW-0393">Immunoglobulin domain</keyword>
<gene>
    <name evidence="10" type="ORF">V1264_017035</name>
</gene>
<dbReference type="AlphaFoldDB" id="A0AAN9BIC7"/>
<dbReference type="SMART" id="SM00408">
    <property type="entry name" value="IGc2"/>
    <property type="match status" value="1"/>
</dbReference>
<keyword evidence="4" id="KW-0325">Glycoprotein</keyword>
<accession>A0AAN9BIC7</accession>
<dbReference type="Gene3D" id="2.60.40.10">
    <property type="entry name" value="Immunoglobulins"/>
    <property type="match status" value="2"/>
</dbReference>
<dbReference type="InterPro" id="IPR051275">
    <property type="entry name" value="Cell_adhesion_signaling"/>
</dbReference>
<evidence type="ECO:0000256" key="6">
    <source>
        <dbReference type="SAM" id="MobiDB-lite"/>
    </source>
</evidence>
<dbReference type="PROSITE" id="PS50835">
    <property type="entry name" value="IG_LIKE"/>
    <property type="match status" value="2"/>
</dbReference>
<feature type="chain" id="PRO_5042953216" description="Ig-like domain-containing protein" evidence="8">
    <location>
        <begin position="24"/>
        <end position="441"/>
    </location>
</feature>
<evidence type="ECO:0000256" key="5">
    <source>
        <dbReference type="ARBA" id="ARBA00023319"/>
    </source>
</evidence>
<feature type="region of interest" description="Disordered" evidence="6">
    <location>
        <begin position="201"/>
        <end position="233"/>
    </location>
</feature>
<dbReference type="PANTHER" id="PTHR11640">
    <property type="entry name" value="NEPHRIN"/>
    <property type="match status" value="1"/>
</dbReference>
<evidence type="ECO:0000256" key="4">
    <source>
        <dbReference type="ARBA" id="ARBA00023180"/>
    </source>
</evidence>
<protein>
    <recommendedName>
        <fullName evidence="9">Ig-like domain-containing protein</fullName>
    </recommendedName>
</protein>
<keyword evidence="2 7" id="KW-0472">Membrane</keyword>
<evidence type="ECO:0000256" key="1">
    <source>
        <dbReference type="ARBA" id="ARBA00004479"/>
    </source>
</evidence>